<reference evidence="2 3" key="1">
    <citation type="submission" date="2020-08" db="EMBL/GenBank/DDBJ databases">
        <title>Genomic Encyclopedia of Type Strains, Phase III (KMG-III): the genomes of soil and plant-associated and newly described type strains.</title>
        <authorList>
            <person name="Whitman W."/>
        </authorList>
    </citation>
    <scope>NUCLEOTIDE SEQUENCE [LARGE SCALE GENOMIC DNA]</scope>
    <source>
        <strain evidence="2 3">CECT 8075</strain>
    </source>
</reference>
<name>A0A7W5DW05_9BACT</name>
<proteinExistence type="predicted"/>
<organism evidence="2 3">
    <name type="scientific">Aporhodopirellula rubra</name>
    <dbReference type="NCBI Taxonomy" id="980271"/>
    <lineage>
        <taxon>Bacteria</taxon>
        <taxon>Pseudomonadati</taxon>
        <taxon>Planctomycetota</taxon>
        <taxon>Planctomycetia</taxon>
        <taxon>Pirellulales</taxon>
        <taxon>Pirellulaceae</taxon>
        <taxon>Aporhodopirellula</taxon>
    </lineage>
</organism>
<dbReference type="InterPro" id="IPR010980">
    <property type="entry name" value="Cyt_c/b562"/>
</dbReference>
<evidence type="ECO:0000256" key="1">
    <source>
        <dbReference type="SAM" id="SignalP"/>
    </source>
</evidence>
<dbReference type="EMBL" id="JACHXU010000003">
    <property type="protein sequence ID" value="MBB3205219.1"/>
    <property type="molecule type" value="Genomic_DNA"/>
</dbReference>
<dbReference type="GO" id="GO:0005506">
    <property type="term" value="F:iron ion binding"/>
    <property type="evidence" value="ECO:0007669"/>
    <property type="project" value="InterPro"/>
</dbReference>
<feature type="signal peptide" evidence="1">
    <location>
        <begin position="1"/>
        <end position="27"/>
    </location>
</feature>
<accession>A0A7W5DW05</accession>
<evidence type="ECO:0000313" key="3">
    <source>
        <dbReference type="Proteomes" id="UP000536179"/>
    </source>
</evidence>
<dbReference type="Pfam" id="PF01322">
    <property type="entry name" value="Cytochrom_C_2"/>
    <property type="match status" value="1"/>
</dbReference>
<sequence length="325" mass="35304">MPRQMFLRSRCRVFLLTLAIGSLVVIVDNGSAAAQQQRARPPVFDEGTTSRIFFSDLSSAFRGERPTLSSLQKTDAAAALAQASEADDDSDNTGSQRWNKLISPVSLEDEIKRVKLKFDASITTPGAFNGGGYQEARLHLSVLASLFAVISEYSGDVRWKSDAKTARDITAKTALNCAAGSTPVFNEAQLRKADLQDLVSGAGLSAAKAGEDENDWSMIADRSPLMEYAELVLDKLSDDSNDTESAKENVDSVRRNAELLALLGEILVQEGMDDSEDDDYRALSRAMTEASRSVVTAIERQDFDAVRGAVGEITQSCSACHEEYR</sequence>
<dbReference type="PROSITE" id="PS51009">
    <property type="entry name" value="CYTCII"/>
    <property type="match status" value="1"/>
</dbReference>
<dbReference type="GO" id="GO:0009055">
    <property type="term" value="F:electron transfer activity"/>
    <property type="evidence" value="ECO:0007669"/>
    <property type="project" value="InterPro"/>
</dbReference>
<gene>
    <name evidence="2" type="ORF">FHS27_001019</name>
</gene>
<dbReference type="Gene3D" id="1.20.120.10">
    <property type="entry name" value="Cytochrome c/b562"/>
    <property type="match status" value="1"/>
</dbReference>
<dbReference type="AlphaFoldDB" id="A0A7W5DW05"/>
<dbReference type="Proteomes" id="UP000536179">
    <property type="component" value="Unassembled WGS sequence"/>
</dbReference>
<comment type="caution">
    <text evidence="2">The sequence shown here is derived from an EMBL/GenBank/DDBJ whole genome shotgun (WGS) entry which is preliminary data.</text>
</comment>
<dbReference type="GO" id="GO:0020037">
    <property type="term" value="F:heme binding"/>
    <property type="evidence" value="ECO:0007669"/>
    <property type="project" value="InterPro"/>
</dbReference>
<feature type="chain" id="PRO_5030969992" evidence="1">
    <location>
        <begin position="28"/>
        <end position="325"/>
    </location>
</feature>
<protein>
    <submittedName>
        <fullName evidence="2">Uncharacterized protein</fullName>
    </submittedName>
</protein>
<keyword evidence="1" id="KW-0732">Signal</keyword>
<dbReference type="InterPro" id="IPR002321">
    <property type="entry name" value="Cyt_c_II"/>
</dbReference>
<evidence type="ECO:0000313" key="2">
    <source>
        <dbReference type="EMBL" id="MBB3205219.1"/>
    </source>
</evidence>
<dbReference type="RefSeq" id="WP_184302493.1">
    <property type="nucleotide sequence ID" value="NZ_JACHXU010000003.1"/>
</dbReference>
<keyword evidence="3" id="KW-1185">Reference proteome</keyword>
<dbReference type="GO" id="GO:0022900">
    <property type="term" value="P:electron transport chain"/>
    <property type="evidence" value="ECO:0007669"/>
    <property type="project" value="InterPro"/>
</dbReference>
<dbReference type="SUPFAM" id="SSF47175">
    <property type="entry name" value="Cytochromes"/>
    <property type="match status" value="1"/>
</dbReference>